<organism evidence="2 3">
    <name type="scientific">Tagetes erecta</name>
    <name type="common">African marigold</name>
    <dbReference type="NCBI Taxonomy" id="13708"/>
    <lineage>
        <taxon>Eukaryota</taxon>
        <taxon>Viridiplantae</taxon>
        <taxon>Streptophyta</taxon>
        <taxon>Embryophyta</taxon>
        <taxon>Tracheophyta</taxon>
        <taxon>Spermatophyta</taxon>
        <taxon>Magnoliopsida</taxon>
        <taxon>eudicotyledons</taxon>
        <taxon>Gunneridae</taxon>
        <taxon>Pentapetalae</taxon>
        <taxon>asterids</taxon>
        <taxon>campanulids</taxon>
        <taxon>Asterales</taxon>
        <taxon>Asteraceae</taxon>
        <taxon>Asteroideae</taxon>
        <taxon>Heliantheae alliance</taxon>
        <taxon>Tageteae</taxon>
        <taxon>Tagetes</taxon>
    </lineage>
</organism>
<gene>
    <name evidence="2" type="ORF">QVD17_12109</name>
</gene>
<evidence type="ECO:0000313" key="3">
    <source>
        <dbReference type="Proteomes" id="UP001229421"/>
    </source>
</evidence>
<sequence>MQQDQYRTGIASLSIFGSYFVSLSNAISSIRSVRVTGRSQLVAIRSVPISGAPEFNSPSPYEFRVLSWLAFTHIIGLCSVRSLAFLRKILRTEMPKDGAQRQTPLKTRVRYNKAISVHRPSHGAGILILELMLSSGEGVFIERGKSRVASRLTDLSESEEDLSSDHPEHEGAALDVRSAAKERRKGP</sequence>
<feature type="compositionally biased region" description="Basic and acidic residues" evidence="1">
    <location>
        <begin position="163"/>
        <end position="172"/>
    </location>
</feature>
<dbReference type="Proteomes" id="UP001229421">
    <property type="component" value="Unassembled WGS sequence"/>
</dbReference>
<accession>A0AAD8P1F7</accession>
<feature type="region of interest" description="Disordered" evidence="1">
    <location>
        <begin position="152"/>
        <end position="187"/>
    </location>
</feature>
<keyword evidence="3" id="KW-1185">Reference proteome</keyword>
<evidence type="ECO:0000313" key="2">
    <source>
        <dbReference type="EMBL" id="KAK1429843.1"/>
    </source>
</evidence>
<dbReference type="AlphaFoldDB" id="A0AAD8P1F7"/>
<comment type="caution">
    <text evidence="2">The sequence shown here is derived from an EMBL/GenBank/DDBJ whole genome shotgun (WGS) entry which is preliminary data.</text>
</comment>
<evidence type="ECO:0000256" key="1">
    <source>
        <dbReference type="SAM" id="MobiDB-lite"/>
    </source>
</evidence>
<proteinExistence type="predicted"/>
<name>A0AAD8P1F7_TARER</name>
<dbReference type="EMBL" id="JAUHHV010000003">
    <property type="protein sequence ID" value="KAK1429843.1"/>
    <property type="molecule type" value="Genomic_DNA"/>
</dbReference>
<protein>
    <submittedName>
        <fullName evidence="2">Uncharacterized protein</fullName>
    </submittedName>
</protein>
<reference evidence="2" key="1">
    <citation type="journal article" date="2023" name="bioRxiv">
        <title>Improved chromosome-level genome assembly for marigold (Tagetes erecta).</title>
        <authorList>
            <person name="Jiang F."/>
            <person name="Yuan L."/>
            <person name="Wang S."/>
            <person name="Wang H."/>
            <person name="Xu D."/>
            <person name="Wang A."/>
            <person name="Fan W."/>
        </authorList>
    </citation>
    <scope>NUCLEOTIDE SEQUENCE</scope>
    <source>
        <strain evidence="2">WSJ</strain>
        <tissue evidence="2">Leaf</tissue>
    </source>
</reference>